<feature type="non-terminal residue" evidence="2">
    <location>
        <position position="307"/>
    </location>
</feature>
<protein>
    <recommendedName>
        <fullName evidence="1">DUF6699 domain-containing protein</fullName>
    </recommendedName>
</protein>
<proteinExistence type="predicted"/>
<dbReference type="InterPro" id="IPR046522">
    <property type="entry name" value="DUF6699"/>
</dbReference>
<dbReference type="EMBL" id="ML213600">
    <property type="protein sequence ID" value="TFK39172.1"/>
    <property type="molecule type" value="Genomic_DNA"/>
</dbReference>
<name>A0A5C3M202_9AGAR</name>
<sequence length="307" mass="34104">MAWNPFRRRAVAAATPHSVRIATNAHPEHSWIPYARGIEHGRVIEVGGRYLNPSLYPFRLPVVPVQPTPTPRQRRRRRTPVACRNCGGVSTCICAVFTPPGAPPAPPAHPWNWAYATPAPHYAHSLHTPSSFGSWYYPLYPGQPTVNNAFVAPLPYSSNIPLVNPLLQNERGAYPYLTWDFTFEPTDPSVKSCPSVGDLATPDLNMQATEPPCVSMALRLDNQDSRVASTLNIIRNDRQPLRIVDILKAIYDHLHIPITVLADEANRAQINAEFLCRVQTIRGSHFSPIALDTLNGRTKFAGIEVET</sequence>
<evidence type="ECO:0000259" key="1">
    <source>
        <dbReference type="Pfam" id="PF20415"/>
    </source>
</evidence>
<accession>A0A5C3M202</accession>
<dbReference type="Proteomes" id="UP000308652">
    <property type="component" value="Unassembled WGS sequence"/>
</dbReference>
<organism evidence="2 3">
    <name type="scientific">Crucibulum laeve</name>
    <dbReference type="NCBI Taxonomy" id="68775"/>
    <lineage>
        <taxon>Eukaryota</taxon>
        <taxon>Fungi</taxon>
        <taxon>Dikarya</taxon>
        <taxon>Basidiomycota</taxon>
        <taxon>Agaricomycotina</taxon>
        <taxon>Agaricomycetes</taxon>
        <taxon>Agaricomycetidae</taxon>
        <taxon>Agaricales</taxon>
        <taxon>Agaricineae</taxon>
        <taxon>Nidulariaceae</taxon>
        <taxon>Crucibulum</taxon>
    </lineage>
</organism>
<dbReference type="Pfam" id="PF20415">
    <property type="entry name" value="DUF6699"/>
    <property type="match status" value="1"/>
</dbReference>
<reference evidence="2 3" key="1">
    <citation type="journal article" date="2019" name="Nat. Ecol. Evol.">
        <title>Megaphylogeny resolves global patterns of mushroom evolution.</title>
        <authorList>
            <person name="Varga T."/>
            <person name="Krizsan K."/>
            <person name="Foldi C."/>
            <person name="Dima B."/>
            <person name="Sanchez-Garcia M."/>
            <person name="Sanchez-Ramirez S."/>
            <person name="Szollosi G.J."/>
            <person name="Szarkandi J.G."/>
            <person name="Papp V."/>
            <person name="Albert L."/>
            <person name="Andreopoulos W."/>
            <person name="Angelini C."/>
            <person name="Antonin V."/>
            <person name="Barry K.W."/>
            <person name="Bougher N.L."/>
            <person name="Buchanan P."/>
            <person name="Buyck B."/>
            <person name="Bense V."/>
            <person name="Catcheside P."/>
            <person name="Chovatia M."/>
            <person name="Cooper J."/>
            <person name="Damon W."/>
            <person name="Desjardin D."/>
            <person name="Finy P."/>
            <person name="Geml J."/>
            <person name="Haridas S."/>
            <person name="Hughes K."/>
            <person name="Justo A."/>
            <person name="Karasinski D."/>
            <person name="Kautmanova I."/>
            <person name="Kiss B."/>
            <person name="Kocsube S."/>
            <person name="Kotiranta H."/>
            <person name="LaButti K.M."/>
            <person name="Lechner B.E."/>
            <person name="Liimatainen K."/>
            <person name="Lipzen A."/>
            <person name="Lukacs Z."/>
            <person name="Mihaltcheva S."/>
            <person name="Morgado L.N."/>
            <person name="Niskanen T."/>
            <person name="Noordeloos M.E."/>
            <person name="Ohm R.A."/>
            <person name="Ortiz-Santana B."/>
            <person name="Ovrebo C."/>
            <person name="Racz N."/>
            <person name="Riley R."/>
            <person name="Savchenko A."/>
            <person name="Shiryaev A."/>
            <person name="Soop K."/>
            <person name="Spirin V."/>
            <person name="Szebenyi C."/>
            <person name="Tomsovsky M."/>
            <person name="Tulloss R.E."/>
            <person name="Uehling J."/>
            <person name="Grigoriev I.V."/>
            <person name="Vagvolgyi C."/>
            <person name="Papp T."/>
            <person name="Martin F.M."/>
            <person name="Miettinen O."/>
            <person name="Hibbett D.S."/>
            <person name="Nagy L.G."/>
        </authorList>
    </citation>
    <scope>NUCLEOTIDE SEQUENCE [LARGE SCALE GENOMIC DNA]</scope>
    <source>
        <strain evidence="2 3">CBS 166.37</strain>
    </source>
</reference>
<evidence type="ECO:0000313" key="3">
    <source>
        <dbReference type="Proteomes" id="UP000308652"/>
    </source>
</evidence>
<gene>
    <name evidence="2" type="ORF">BDQ12DRAFT_712315</name>
</gene>
<dbReference type="AlphaFoldDB" id="A0A5C3M202"/>
<feature type="domain" description="DUF6699" evidence="1">
    <location>
        <begin position="177"/>
        <end position="304"/>
    </location>
</feature>
<evidence type="ECO:0000313" key="2">
    <source>
        <dbReference type="EMBL" id="TFK39172.1"/>
    </source>
</evidence>
<keyword evidence="3" id="KW-1185">Reference proteome</keyword>